<name>A0A7C6AB16_UNCW3</name>
<feature type="domain" description="Gfo/Idh/MocA-like oxidoreductase N-terminal" evidence="1">
    <location>
        <begin position="5"/>
        <end position="121"/>
    </location>
</feature>
<dbReference type="AlphaFoldDB" id="A0A7C6AB16"/>
<dbReference type="Gene3D" id="3.40.50.720">
    <property type="entry name" value="NAD(P)-binding Rossmann-like Domain"/>
    <property type="match status" value="1"/>
</dbReference>
<organism evidence="3">
    <name type="scientific">candidate division WOR-3 bacterium</name>
    <dbReference type="NCBI Taxonomy" id="2052148"/>
    <lineage>
        <taxon>Bacteria</taxon>
        <taxon>Bacteria division WOR-3</taxon>
    </lineage>
</organism>
<evidence type="ECO:0000259" key="1">
    <source>
        <dbReference type="Pfam" id="PF01408"/>
    </source>
</evidence>
<dbReference type="PANTHER" id="PTHR43249">
    <property type="entry name" value="UDP-N-ACETYL-2-AMINO-2-DEOXY-D-GLUCURONATE OXIDASE"/>
    <property type="match status" value="1"/>
</dbReference>
<proteinExistence type="predicted"/>
<dbReference type="InterPro" id="IPR036291">
    <property type="entry name" value="NAD(P)-bd_dom_sf"/>
</dbReference>
<dbReference type="Pfam" id="PF01408">
    <property type="entry name" value="GFO_IDH_MocA"/>
    <property type="match status" value="1"/>
</dbReference>
<reference evidence="3" key="1">
    <citation type="journal article" date="2020" name="mSystems">
        <title>Genome- and Community-Level Interaction Insights into Carbon Utilization and Element Cycling Functions of Hydrothermarchaeota in Hydrothermal Sediment.</title>
        <authorList>
            <person name="Zhou Z."/>
            <person name="Liu Y."/>
            <person name="Xu W."/>
            <person name="Pan J."/>
            <person name="Luo Z.H."/>
            <person name="Li M."/>
        </authorList>
    </citation>
    <scope>NUCLEOTIDE SEQUENCE [LARGE SCALE GENOMIC DNA]</scope>
    <source>
        <strain evidence="3">SpSt-876</strain>
    </source>
</reference>
<dbReference type="SUPFAM" id="SSF51735">
    <property type="entry name" value="NAD(P)-binding Rossmann-fold domains"/>
    <property type="match status" value="1"/>
</dbReference>
<protein>
    <submittedName>
        <fullName evidence="3">Gfo/Idh/MocA family oxidoreductase</fullName>
    </submittedName>
</protein>
<sequence>MGKKLRIGIIGCGAQAQLAYIPAFRRNHACEIVALCDTDVRKLNAIGSRYNIKKRYEDFDDLRNDPEVDAVLIATPNYLHAPMAIGAMEYGKDVLCEMPMAVNSSDAIEMCETAKREKRKLIPCLNDRLRPDVITIKKFIDGGELGSIYYTKGGWLRGKTEWSLTSWWGERLRAGGGVFLSLGSQILDFALSLLEPAKPVSVVGTIYKREIAAEVEDTAFALLRFPSDLVLTIEVGWSLLQEKDFTYFNIFGNKGAALLNPIQIHREMHGHLVNVTPSLPEKDFQKASYQLLVDLFVDAILKGIECPIRCEDALLINQIIDAFYESANTKKEVAIIT</sequence>
<gene>
    <name evidence="3" type="ORF">ENW73_08640</name>
</gene>
<dbReference type="InterPro" id="IPR055170">
    <property type="entry name" value="GFO_IDH_MocA-like_dom"/>
</dbReference>
<dbReference type="PANTHER" id="PTHR43249:SF1">
    <property type="entry name" value="D-GLUCOSIDE 3-DEHYDROGENASE"/>
    <property type="match status" value="1"/>
</dbReference>
<dbReference type="GO" id="GO:0000166">
    <property type="term" value="F:nucleotide binding"/>
    <property type="evidence" value="ECO:0007669"/>
    <property type="project" value="InterPro"/>
</dbReference>
<feature type="domain" description="GFO/IDH/MocA-like oxidoreductase" evidence="2">
    <location>
        <begin position="134"/>
        <end position="256"/>
    </location>
</feature>
<dbReference type="SUPFAM" id="SSF55347">
    <property type="entry name" value="Glyceraldehyde-3-phosphate dehydrogenase-like, C-terminal domain"/>
    <property type="match status" value="1"/>
</dbReference>
<comment type="caution">
    <text evidence="3">The sequence shown here is derived from an EMBL/GenBank/DDBJ whole genome shotgun (WGS) entry which is preliminary data.</text>
</comment>
<dbReference type="Pfam" id="PF22725">
    <property type="entry name" value="GFO_IDH_MocA_C3"/>
    <property type="match status" value="1"/>
</dbReference>
<dbReference type="InterPro" id="IPR052515">
    <property type="entry name" value="Gfo/Idh/MocA_Oxidoreductase"/>
</dbReference>
<dbReference type="InterPro" id="IPR000683">
    <property type="entry name" value="Gfo/Idh/MocA-like_OxRdtase_N"/>
</dbReference>
<accession>A0A7C6AB16</accession>
<dbReference type="Gene3D" id="3.30.360.10">
    <property type="entry name" value="Dihydrodipicolinate Reductase, domain 2"/>
    <property type="match status" value="1"/>
</dbReference>
<evidence type="ECO:0000259" key="2">
    <source>
        <dbReference type="Pfam" id="PF22725"/>
    </source>
</evidence>
<evidence type="ECO:0000313" key="3">
    <source>
        <dbReference type="EMBL" id="HHS52904.1"/>
    </source>
</evidence>
<dbReference type="EMBL" id="DTLI01000206">
    <property type="protein sequence ID" value="HHS52904.1"/>
    <property type="molecule type" value="Genomic_DNA"/>
</dbReference>